<sequence>GVAGAEPPYRSSAICATASCSGFVWLTASILAWSRGGSPTLSPGKDAGRVCPKALHDAEPTKHTQPFTTGKGFGVRDIEFALFL</sequence>
<name>K1U6S8_9ZZZZ</name>
<reference evidence="1" key="1">
    <citation type="journal article" date="2013" name="Environ. Microbiol.">
        <title>Microbiota from the distal guts of lean and obese adolescents exhibit partial functional redundancy besides clear differences in community structure.</title>
        <authorList>
            <person name="Ferrer M."/>
            <person name="Ruiz A."/>
            <person name="Lanza F."/>
            <person name="Haange S.B."/>
            <person name="Oberbach A."/>
            <person name="Till H."/>
            <person name="Bargiela R."/>
            <person name="Campoy C."/>
            <person name="Segura M.T."/>
            <person name="Richter M."/>
            <person name="von Bergen M."/>
            <person name="Seifert J."/>
            <person name="Suarez A."/>
        </authorList>
    </citation>
    <scope>NUCLEOTIDE SEQUENCE</scope>
</reference>
<comment type="caution">
    <text evidence="1">The sequence shown here is derived from an EMBL/GenBank/DDBJ whole genome shotgun (WGS) entry which is preliminary data.</text>
</comment>
<organism evidence="1">
    <name type="scientific">human gut metagenome</name>
    <dbReference type="NCBI Taxonomy" id="408170"/>
    <lineage>
        <taxon>unclassified sequences</taxon>
        <taxon>metagenomes</taxon>
        <taxon>organismal metagenomes</taxon>
    </lineage>
</organism>
<accession>K1U6S8</accession>
<dbReference type="AlphaFoldDB" id="K1U6S8"/>
<gene>
    <name evidence="1" type="ORF">LEA_05957</name>
</gene>
<protein>
    <submittedName>
        <fullName evidence="1">Uncharacterized protein</fullName>
    </submittedName>
</protein>
<evidence type="ECO:0000313" key="1">
    <source>
        <dbReference type="EMBL" id="EKC73975.1"/>
    </source>
</evidence>
<proteinExistence type="predicted"/>
<dbReference type="EMBL" id="AJWY01003890">
    <property type="protein sequence ID" value="EKC73975.1"/>
    <property type="molecule type" value="Genomic_DNA"/>
</dbReference>
<feature type="non-terminal residue" evidence="1">
    <location>
        <position position="1"/>
    </location>
</feature>